<feature type="domain" description="Glycosyl hydrolase family 13 catalytic" evidence="4">
    <location>
        <begin position="45"/>
        <end position="415"/>
    </location>
</feature>
<dbReference type="Gene3D" id="3.20.20.80">
    <property type="entry name" value="Glycosidases"/>
    <property type="match status" value="1"/>
</dbReference>
<keyword evidence="2" id="KW-0326">Glycosidase</keyword>
<feature type="signal peptide" evidence="3">
    <location>
        <begin position="1"/>
        <end position="23"/>
    </location>
</feature>
<dbReference type="OrthoDB" id="9805159at2"/>
<evidence type="ECO:0000256" key="1">
    <source>
        <dbReference type="ARBA" id="ARBA00022801"/>
    </source>
</evidence>
<dbReference type="PANTHER" id="PTHR10357:SF210">
    <property type="entry name" value="MALTODEXTRIN GLUCOSIDASE"/>
    <property type="match status" value="1"/>
</dbReference>
<dbReference type="GO" id="GO:0005975">
    <property type="term" value="P:carbohydrate metabolic process"/>
    <property type="evidence" value="ECO:0007669"/>
    <property type="project" value="InterPro"/>
</dbReference>
<dbReference type="InterPro" id="IPR017853">
    <property type="entry name" value="GH"/>
</dbReference>
<dbReference type="Pfam" id="PF00128">
    <property type="entry name" value="Alpha-amylase"/>
    <property type="match status" value="1"/>
</dbReference>
<dbReference type="GO" id="GO:0016798">
    <property type="term" value="F:hydrolase activity, acting on glycosyl bonds"/>
    <property type="evidence" value="ECO:0007669"/>
    <property type="project" value="UniProtKB-KW"/>
</dbReference>
<dbReference type="SMART" id="SM00642">
    <property type="entry name" value="Aamy"/>
    <property type="match status" value="1"/>
</dbReference>
<reference evidence="5 6" key="1">
    <citation type="submission" date="2018-09" db="EMBL/GenBank/DDBJ databases">
        <authorList>
            <person name="Zhu H."/>
        </authorList>
    </citation>
    <scope>NUCLEOTIDE SEQUENCE [LARGE SCALE GENOMIC DNA]</scope>
    <source>
        <strain evidence="5 6">K1S02-61</strain>
    </source>
</reference>
<comment type="caution">
    <text evidence="5">The sequence shown here is derived from an EMBL/GenBank/DDBJ whole genome shotgun (WGS) entry which is preliminary data.</text>
</comment>
<dbReference type="RefSeq" id="WP_119813002.1">
    <property type="nucleotide sequence ID" value="NZ_QYUP01000178.1"/>
</dbReference>
<dbReference type="CDD" id="cd11338">
    <property type="entry name" value="AmyAc_CMD"/>
    <property type="match status" value="1"/>
</dbReference>
<name>A0A418XA07_9BURK</name>
<dbReference type="EMBL" id="QYUP01000178">
    <property type="protein sequence ID" value="RJG09329.1"/>
    <property type="molecule type" value="Genomic_DNA"/>
</dbReference>
<organism evidence="5 6">
    <name type="scientific">Massilia cavernae</name>
    <dbReference type="NCBI Taxonomy" id="2320864"/>
    <lineage>
        <taxon>Bacteria</taxon>
        <taxon>Pseudomonadati</taxon>
        <taxon>Pseudomonadota</taxon>
        <taxon>Betaproteobacteria</taxon>
        <taxon>Burkholderiales</taxon>
        <taxon>Oxalobacteraceae</taxon>
        <taxon>Telluria group</taxon>
        <taxon>Massilia</taxon>
    </lineage>
</organism>
<dbReference type="AlphaFoldDB" id="A0A418XA07"/>
<feature type="chain" id="PRO_5019377679" evidence="3">
    <location>
        <begin position="24"/>
        <end position="525"/>
    </location>
</feature>
<evidence type="ECO:0000256" key="2">
    <source>
        <dbReference type="ARBA" id="ARBA00023295"/>
    </source>
</evidence>
<dbReference type="InterPro" id="IPR006047">
    <property type="entry name" value="GH13_cat_dom"/>
</dbReference>
<keyword evidence="1 5" id="KW-0378">Hydrolase</keyword>
<sequence length="525" mass="58546">MHFKLIHAIGLMAAFTLSSAVRAAPSVDIYDAREKDWRNGAVVYQILVDRFAPSTNVEGKRSLYAPPKVLKPWSETPARGVDLVDQKLNSHELDFWGGDLPSATAKLDHVAGLGADVVYLNPIHLAYTNHKYDALDFKKISPEFGTRDDFRRFAREAHNRGMKVVLDGVFNHMGRNSQPFKEAMANPSSRWRSWFAIGPQYRGGARVWTGYQNLPELNLEYAPVRDYLYRSDDSVVRSYLRDGADGWRLDTAFELGHAYLQEVTRAAHAEKKGSLIIGEIANYPGEWVRSMDAVMNFSMRHIVLGMASGDIAPASAGRMAARMVSDAGIEPMLKSWVLIDNHDIPRIATQLPKQAARRLVQTLQFTLPGAPNIYYGSEVGMTGGPDPENRGPMRWDLVSETNPEMAWMRQLIALRKHHRALRVGDFRLIEADRLLAFERHASRALDTVLVFSNPTPQAVTERVMVANAALMDDTPMADLLAAPGAKPVTVINSGIMTVTVPPETTLVLGPVERDLGGYSRYKRVR</sequence>
<dbReference type="SUPFAM" id="SSF51445">
    <property type="entry name" value="(Trans)glycosidases"/>
    <property type="match status" value="1"/>
</dbReference>
<keyword evidence="3" id="KW-0732">Signal</keyword>
<evidence type="ECO:0000313" key="6">
    <source>
        <dbReference type="Proteomes" id="UP000284006"/>
    </source>
</evidence>
<dbReference type="PANTHER" id="PTHR10357">
    <property type="entry name" value="ALPHA-AMYLASE FAMILY MEMBER"/>
    <property type="match status" value="1"/>
</dbReference>
<accession>A0A418XA07</accession>
<dbReference type="Proteomes" id="UP000284006">
    <property type="component" value="Unassembled WGS sequence"/>
</dbReference>
<evidence type="ECO:0000256" key="3">
    <source>
        <dbReference type="SAM" id="SignalP"/>
    </source>
</evidence>
<dbReference type="Gene3D" id="2.60.40.1180">
    <property type="entry name" value="Golgi alpha-mannosidase II"/>
    <property type="match status" value="1"/>
</dbReference>
<protein>
    <submittedName>
        <fullName evidence="5">Glycoside hydrolase family 13 protein</fullName>
    </submittedName>
</protein>
<evidence type="ECO:0000259" key="4">
    <source>
        <dbReference type="SMART" id="SM00642"/>
    </source>
</evidence>
<dbReference type="InterPro" id="IPR013780">
    <property type="entry name" value="Glyco_hydro_b"/>
</dbReference>
<gene>
    <name evidence="5" type="ORF">D3872_23265</name>
</gene>
<proteinExistence type="predicted"/>
<evidence type="ECO:0000313" key="5">
    <source>
        <dbReference type="EMBL" id="RJG09329.1"/>
    </source>
</evidence>
<keyword evidence="6" id="KW-1185">Reference proteome</keyword>